<name>A0A430JDF2_9BACL</name>
<organism evidence="2 3">
    <name type="scientific">Paenibacillus whitsoniae</name>
    <dbReference type="NCBI Taxonomy" id="2496558"/>
    <lineage>
        <taxon>Bacteria</taxon>
        <taxon>Bacillati</taxon>
        <taxon>Bacillota</taxon>
        <taxon>Bacilli</taxon>
        <taxon>Bacillales</taxon>
        <taxon>Paenibacillaceae</taxon>
        <taxon>Paenibacillus</taxon>
    </lineage>
</organism>
<dbReference type="Pfam" id="PF13649">
    <property type="entry name" value="Methyltransf_25"/>
    <property type="match status" value="1"/>
</dbReference>
<evidence type="ECO:0000313" key="2">
    <source>
        <dbReference type="EMBL" id="RTE09034.1"/>
    </source>
</evidence>
<dbReference type="Proteomes" id="UP000276128">
    <property type="component" value="Unassembled WGS sequence"/>
</dbReference>
<keyword evidence="3" id="KW-1185">Reference proteome</keyword>
<dbReference type="InterPro" id="IPR029063">
    <property type="entry name" value="SAM-dependent_MTases_sf"/>
</dbReference>
<dbReference type="CDD" id="cd02440">
    <property type="entry name" value="AdoMet_MTases"/>
    <property type="match status" value="1"/>
</dbReference>
<sequence length="297" mass="33754">MTKELFDEALWERTWREDPNTAVKKMKRSGVDPTRAFDEKAAVFNEQSFNEEGKRRSRRIMNWIEGQGVNFEGASILDIGAASGVFSIPFAERGAHVTSVEPNEPLAQLFKENAKKLNGPGSTELVTDAFEDIDIEARGWKQAFDLVFVSMCPVVSDWASVEKVLSCAKGFCYISTMAGGRENSLLGEVWPLVSDRPYGSTHLEFGYLQHLLYLKGYSYESLVSRELKTTIQTREEALKELMNWLRMADTLDADRKRDIIAEHLARRYPDDRVVAHEGGRFGKVLVRLGDQRMFSRE</sequence>
<dbReference type="InterPro" id="IPR041698">
    <property type="entry name" value="Methyltransf_25"/>
</dbReference>
<reference evidence="2 3" key="1">
    <citation type="submission" date="2018-12" db="EMBL/GenBank/DDBJ databases">
        <title>Bacillus ochoae sp. nov., Paenibacillus whitsoniae sp. nov., Paenibacillus spiritus sp. nov. Isolated from the Mars Exploration Rover during spacecraft assembly.</title>
        <authorList>
            <person name="Seuylemezian A."/>
            <person name="Vaishampayan P."/>
        </authorList>
    </citation>
    <scope>NUCLEOTIDE SEQUENCE [LARGE SCALE GENOMIC DNA]</scope>
    <source>
        <strain evidence="2 3">MER 54</strain>
    </source>
</reference>
<dbReference type="GO" id="GO:0032259">
    <property type="term" value="P:methylation"/>
    <property type="evidence" value="ECO:0007669"/>
    <property type="project" value="UniProtKB-KW"/>
</dbReference>
<dbReference type="OrthoDB" id="9791837at2"/>
<dbReference type="EMBL" id="RXHU01000040">
    <property type="protein sequence ID" value="RTE09034.1"/>
    <property type="molecule type" value="Genomic_DNA"/>
</dbReference>
<proteinExistence type="predicted"/>
<comment type="caution">
    <text evidence="2">The sequence shown here is derived from an EMBL/GenBank/DDBJ whole genome shotgun (WGS) entry which is preliminary data.</text>
</comment>
<protein>
    <submittedName>
        <fullName evidence="2">Class I SAM-dependent methyltransferase</fullName>
    </submittedName>
</protein>
<dbReference type="AlphaFoldDB" id="A0A430JDF2"/>
<accession>A0A430JDF2</accession>
<dbReference type="Gene3D" id="3.40.50.150">
    <property type="entry name" value="Vaccinia Virus protein VP39"/>
    <property type="match status" value="1"/>
</dbReference>
<gene>
    <name evidence="2" type="ORF">EJQ19_14315</name>
</gene>
<feature type="domain" description="Methyltransferase" evidence="1">
    <location>
        <begin position="76"/>
        <end position="165"/>
    </location>
</feature>
<keyword evidence="2" id="KW-0489">Methyltransferase</keyword>
<dbReference type="RefSeq" id="WP_126141914.1">
    <property type="nucleotide sequence ID" value="NZ_RXHU01000040.1"/>
</dbReference>
<evidence type="ECO:0000313" key="3">
    <source>
        <dbReference type="Proteomes" id="UP000276128"/>
    </source>
</evidence>
<keyword evidence="2" id="KW-0808">Transferase</keyword>
<dbReference type="GO" id="GO:0008168">
    <property type="term" value="F:methyltransferase activity"/>
    <property type="evidence" value="ECO:0007669"/>
    <property type="project" value="UniProtKB-KW"/>
</dbReference>
<dbReference type="SUPFAM" id="SSF53335">
    <property type="entry name" value="S-adenosyl-L-methionine-dependent methyltransferases"/>
    <property type="match status" value="1"/>
</dbReference>
<evidence type="ECO:0000259" key="1">
    <source>
        <dbReference type="Pfam" id="PF13649"/>
    </source>
</evidence>